<dbReference type="Proteomes" id="UP000037510">
    <property type="component" value="Unassembled WGS sequence"/>
</dbReference>
<feature type="region of interest" description="Disordered" evidence="1">
    <location>
        <begin position="39"/>
        <end position="102"/>
    </location>
</feature>
<dbReference type="GO" id="GO:0016740">
    <property type="term" value="F:transferase activity"/>
    <property type="evidence" value="ECO:0007669"/>
    <property type="project" value="UniProtKB-KW"/>
</dbReference>
<comment type="caution">
    <text evidence="2">The sequence shown here is derived from an EMBL/GenBank/DDBJ whole genome shotgun (WGS) entry which is preliminary data.</text>
</comment>
<keyword evidence="2" id="KW-0808">Transferase</keyword>
<feature type="compositionally biased region" description="Low complexity" evidence="1">
    <location>
        <begin position="71"/>
        <end position="86"/>
    </location>
</feature>
<sequence length="194" mass="21304">MQGAGGGSAGGGYQGGYLSFQQQQQYSAGGWPPSCSLAKLQQMAEAPQHPSHPSHHPHQYAQQPPTPPAGAAPHYPHAAGKYYPPHNQLDSPRNTRNAPSQYHISNLSPMQHMQMAPASRMSPNLNQHLISQYGLNGYRMPQQQFGTNLQMMNVQPSVQYPSPDPRAQQANVYAYGYINPPSLAMQTLNSTMRR</sequence>
<protein>
    <submittedName>
        <fullName evidence="2">Histone acetyltransferase</fullName>
    </submittedName>
</protein>
<evidence type="ECO:0000313" key="2">
    <source>
        <dbReference type="EMBL" id="KOB76077.1"/>
    </source>
</evidence>
<reference evidence="2 3" key="1">
    <citation type="journal article" date="2015" name="Genome Biol. Evol.">
        <title>The genome of winter moth (Operophtera brumata) provides a genomic perspective on sexual dimorphism and phenology.</title>
        <authorList>
            <person name="Derks M.F."/>
            <person name="Smit S."/>
            <person name="Salis L."/>
            <person name="Schijlen E."/>
            <person name="Bossers A."/>
            <person name="Mateman C."/>
            <person name="Pijl A.S."/>
            <person name="de Ridder D."/>
            <person name="Groenen M.A."/>
            <person name="Visser M.E."/>
            <person name="Megens H.J."/>
        </authorList>
    </citation>
    <scope>NUCLEOTIDE SEQUENCE [LARGE SCALE GENOMIC DNA]</scope>
    <source>
        <strain evidence="2">WM2013NL</strain>
        <tissue evidence="2">Head and thorax</tissue>
    </source>
</reference>
<evidence type="ECO:0000313" key="3">
    <source>
        <dbReference type="Proteomes" id="UP000037510"/>
    </source>
</evidence>
<proteinExistence type="predicted"/>
<keyword evidence="3" id="KW-1185">Reference proteome</keyword>
<gene>
    <name evidence="2" type="ORF">OBRU01_04412</name>
</gene>
<organism evidence="2 3">
    <name type="scientific">Operophtera brumata</name>
    <name type="common">Winter moth</name>
    <name type="synonym">Phalaena brumata</name>
    <dbReference type="NCBI Taxonomy" id="104452"/>
    <lineage>
        <taxon>Eukaryota</taxon>
        <taxon>Metazoa</taxon>
        <taxon>Ecdysozoa</taxon>
        <taxon>Arthropoda</taxon>
        <taxon>Hexapoda</taxon>
        <taxon>Insecta</taxon>
        <taxon>Pterygota</taxon>
        <taxon>Neoptera</taxon>
        <taxon>Endopterygota</taxon>
        <taxon>Lepidoptera</taxon>
        <taxon>Glossata</taxon>
        <taxon>Ditrysia</taxon>
        <taxon>Geometroidea</taxon>
        <taxon>Geometridae</taxon>
        <taxon>Larentiinae</taxon>
        <taxon>Operophtera</taxon>
    </lineage>
</organism>
<feature type="compositionally biased region" description="Polar residues" evidence="1">
    <location>
        <begin position="88"/>
        <end position="102"/>
    </location>
</feature>
<accession>A0A0L7LKV7</accession>
<evidence type="ECO:0000256" key="1">
    <source>
        <dbReference type="SAM" id="MobiDB-lite"/>
    </source>
</evidence>
<dbReference type="AlphaFoldDB" id="A0A0L7LKV7"/>
<name>A0A0L7LKV7_OPEBR</name>
<dbReference type="EMBL" id="JTDY01000729">
    <property type="protein sequence ID" value="KOB76077.1"/>
    <property type="molecule type" value="Genomic_DNA"/>
</dbReference>